<dbReference type="EMBL" id="JAODNV010000012">
    <property type="protein sequence ID" value="MCT8991091.1"/>
    <property type="molecule type" value="Genomic_DNA"/>
</dbReference>
<sequence length="156" mass="17656">MVVRRAEPADPCRERHASAGPVIILDEVEKIGTGRHNGNPHDVLLGLFEPETSARWHDPYIQASCDLSNLTWLMTANAVEPIPAVLRDRCRVLRFPEPGREHLSVLASRIMERLYVERGYDPRWATPLKGFELCELTSVWSGGSIRKLELTMSSMH</sequence>
<dbReference type="Pfam" id="PF00004">
    <property type="entry name" value="AAA"/>
    <property type="match status" value="1"/>
</dbReference>
<dbReference type="SUPFAM" id="SSF52540">
    <property type="entry name" value="P-loop containing nucleoside triphosphate hydrolases"/>
    <property type="match status" value="1"/>
</dbReference>
<reference evidence="2" key="1">
    <citation type="submission" date="2022-08" db="EMBL/GenBank/DDBJ databases">
        <title>Chelativorans sichuanense sp. nov., a paraffin oil-degrading bacterium isolated from a mixture of oil-based drill cuttings and paddy soil.</title>
        <authorList>
            <person name="Yu J."/>
            <person name="Liu H."/>
            <person name="Chen Q."/>
        </authorList>
    </citation>
    <scope>NUCLEOTIDE SEQUENCE</scope>
    <source>
        <strain evidence="2">SCAU 2101</strain>
    </source>
</reference>
<dbReference type="AlphaFoldDB" id="A0A9X2XAH7"/>
<dbReference type="GO" id="GO:0005524">
    <property type="term" value="F:ATP binding"/>
    <property type="evidence" value="ECO:0007669"/>
    <property type="project" value="InterPro"/>
</dbReference>
<dbReference type="GO" id="GO:0006515">
    <property type="term" value="P:protein quality control for misfolded or incompletely synthesized proteins"/>
    <property type="evidence" value="ECO:0007669"/>
    <property type="project" value="TreeGrafter"/>
</dbReference>
<evidence type="ECO:0000313" key="2">
    <source>
        <dbReference type="EMBL" id="MCT8991091.1"/>
    </source>
</evidence>
<accession>A0A9X2XAH7</accession>
<evidence type="ECO:0000313" key="3">
    <source>
        <dbReference type="Proteomes" id="UP001149009"/>
    </source>
</evidence>
<dbReference type="RefSeq" id="WP_261515985.1">
    <property type="nucleotide sequence ID" value="NZ_JAODNV010000012.1"/>
</dbReference>
<name>A0A9X2XAH7_9HYPH</name>
<dbReference type="PANTHER" id="PTHR43718">
    <property type="entry name" value="LON PROTEASE"/>
    <property type="match status" value="1"/>
</dbReference>
<protein>
    <recommendedName>
        <fullName evidence="1">ATPase AAA-type core domain-containing protein</fullName>
    </recommendedName>
</protein>
<dbReference type="GO" id="GO:0016887">
    <property type="term" value="F:ATP hydrolysis activity"/>
    <property type="evidence" value="ECO:0007669"/>
    <property type="project" value="InterPro"/>
</dbReference>
<dbReference type="InterPro" id="IPR003959">
    <property type="entry name" value="ATPase_AAA_core"/>
</dbReference>
<dbReference type="Proteomes" id="UP001149009">
    <property type="component" value="Unassembled WGS sequence"/>
</dbReference>
<dbReference type="Gene3D" id="3.40.50.300">
    <property type="entry name" value="P-loop containing nucleotide triphosphate hydrolases"/>
    <property type="match status" value="1"/>
</dbReference>
<dbReference type="PANTHER" id="PTHR43718:SF2">
    <property type="entry name" value="LON PROTEASE HOMOLOG, MITOCHONDRIAL"/>
    <property type="match status" value="1"/>
</dbReference>
<organism evidence="2 3">
    <name type="scientific">Chelativorans petroleitrophicus</name>
    <dbReference type="NCBI Taxonomy" id="2975484"/>
    <lineage>
        <taxon>Bacteria</taxon>
        <taxon>Pseudomonadati</taxon>
        <taxon>Pseudomonadota</taxon>
        <taxon>Alphaproteobacteria</taxon>
        <taxon>Hyphomicrobiales</taxon>
        <taxon>Phyllobacteriaceae</taxon>
        <taxon>Chelativorans</taxon>
    </lineage>
</organism>
<dbReference type="GO" id="GO:0004252">
    <property type="term" value="F:serine-type endopeptidase activity"/>
    <property type="evidence" value="ECO:0007669"/>
    <property type="project" value="InterPro"/>
</dbReference>
<dbReference type="InterPro" id="IPR027417">
    <property type="entry name" value="P-loop_NTPase"/>
</dbReference>
<gene>
    <name evidence="2" type="ORF">NYR54_12450</name>
</gene>
<dbReference type="InterPro" id="IPR027065">
    <property type="entry name" value="Lon_Prtase"/>
</dbReference>
<feature type="domain" description="ATPase AAA-type core" evidence="1">
    <location>
        <begin position="18"/>
        <end position="92"/>
    </location>
</feature>
<dbReference type="GO" id="GO:0004176">
    <property type="term" value="F:ATP-dependent peptidase activity"/>
    <property type="evidence" value="ECO:0007669"/>
    <property type="project" value="InterPro"/>
</dbReference>
<proteinExistence type="predicted"/>
<evidence type="ECO:0000259" key="1">
    <source>
        <dbReference type="Pfam" id="PF00004"/>
    </source>
</evidence>
<keyword evidence="3" id="KW-1185">Reference proteome</keyword>
<comment type="caution">
    <text evidence="2">The sequence shown here is derived from an EMBL/GenBank/DDBJ whole genome shotgun (WGS) entry which is preliminary data.</text>
</comment>